<keyword evidence="2" id="KW-1185">Reference proteome</keyword>
<dbReference type="RefSeq" id="WP_229688188.1">
    <property type="nucleotide sequence ID" value="NZ_BMMJ01000002.1"/>
</dbReference>
<dbReference type="AlphaFoldDB" id="A0A1C6UX24"/>
<sequence>MSVQTSFDGFVEDLAAQLAGYGFEQGEGGLVFRRFSPDGDALIVEVQISEHSSRHEKVFYLNVALVLAPKWGWDRQRNGRSESALPWHENGIWRRRLGFTRLSPAGGQWRIADDDTAYEASTLVRQRLDETMPRILPLLNRAVVLDQTVEVLGPGDWLLRAWLLAEWGPIEELRHLLFVERPQSTYHSIPTKAVWGYANSRAQPAEWQ</sequence>
<evidence type="ECO:0008006" key="3">
    <source>
        <dbReference type="Google" id="ProtNLM"/>
    </source>
</evidence>
<dbReference type="EMBL" id="FMIA01000002">
    <property type="protein sequence ID" value="SCL58560.1"/>
    <property type="molecule type" value="Genomic_DNA"/>
</dbReference>
<gene>
    <name evidence="1" type="ORF">GA0070617_3853</name>
</gene>
<proteinExistence type="predicted"/>
<name>A0A1C6UX24_9ACTN</name>
<reference evidence="2" key="1">
    <citation type="submission" date="2016-06" db="EMBL/GenBank/DDBJ databases">
        <authorList>
            <person name="Varghese N."/>
            <person name="Submissions Spin"/>
        </authorList>
    </citation>
    <scope>NUCLEOTIDE SEQUENCE [LARGE SCALE GENOMIC DNA]</scope>
    <source>
        <strain evidence="2">DSM 45577</strain>
    </source>
</reference>
<evidence type="ECO:0000313" key="2">
    <source>
        <dbReference type="Proteomes" id="UP000198937"/>
    </source>
</evidence>
<organism evidence="1 2">
    <name type="scientific">Micromonospora yangpuensis</name>
    <dbReference type="NCBI Taxonomy" id="683228"/>
    <lineage>
        <taxon>Bacteria</taxon>
        <taxon>Bacillati</taxon>
        <taxon>Actinomycetota</taxon>
        <taxon>Actinomycetes</taxon>
        <taxon>Micromonosporales</taxon>
        <taxon>Micromonosporaceae</taxon>
        <taxon>Micromonospora</taxon>
    </lineage>
</organism>
<evidence type="ECO:0000313" key="1">
    <source>
        <dbReference type="EMBL" id="SCL58560.1"/>
    </source>
</evidence>
<protein>
    <recommendedName>
        <fullName evidence="3">DUF4304 domain-containing protein</fullName>
    </recommendedName>
</protein>
<accession>A0A1C6UX24</accession>
<dbReference type="Proteomes" id="UP000198937">
    <property type="component" value="Unassembled WGS sequence"/>
</dbReference>